<evidence type="ECO:0000313" key="2">
    <source>
        <dbReference type="Proteomes" id="UP000199021"/>
    </source>
</evidence>
<sequence>MNEFSDYHSSLPNEDLVSIAYFDKRKTKKEARLSAKSVLQKRAVSTYQIEVLKKTIRERKQEERKRKLKDKNEKYGLLDFILDVFLLS</sequence>
<dbReference type="RefSeq" id="WP_090166984.1">
    <property type="nucleotide sequence ID" value="NZ_FOFB01000006.1"/>
</dbReference>
<name>A0A1H9E3S0_9BACT</name>
<evidence type="ECO:0000313" key="1">
    <source>
        <dbReference type="EMBL" id="SEQ20232.1"/>
    </source>
</evidence>
<proteinExistence type="predicted"/>
<accession>A0A1H9E3S0</accession>
<dbReference type="AlphaFoldDB" id="A0A1H9E3S0"/>
<dbReference type="InParanoid" id="A0A1H9E3S0"/>
<organism evidence="1 2">
    <name type="scientific">Neolewinella agarilytica</name>
    <dbReference type="NCBI Taxonomy" id="478744"/>
    <lineage>
        <taxon>Bacteria</taxon>
        <taxon>Pseudomonadati</taxon>
        <taxon>Bacteroidota</taxon>
        <taxon>Saprospiria</taxon>
        <taxon>Saprospirales</taxon>
        <taxon>Lewinellaceae</taxon>
        <taxon>Neolewinella</taxon>
    </lineage>
</organism>
<keyword evidence="2" id="KW-1185">Reference proteome</keyword>
<reference evidence="2" key="1">
    <citation type="submission" date="2016-10" db="EMBL/GenBank/DDBJ databases">
        <authorList>
            <person name="Varghese N."/>
            <person name="Submissions S."/>
        </authorList>
    </citation>
    <scope>NUCLEOTIDE SEQUENCE [LARGE SCALE GENOMIC DNA]</scope>
    <source>
        <strain evidence="2">DSM 24740</strain>
    </source>
</reference>
<dbReference type="STRING" id="478744.SAMN05444359_106237"/>
<dbReference type="Proteomes" id="UP000199021">
    <property type="component" value="Unassembled WGS sequence"/>
</dbReference>
<dbReference type="EMBL" id="FOFB01000006">
    <property type="protein sequence ID" value="SEQ20232.1"/>
    <property type="molecule type" value="Genomic_DNA"/>
</dbReference>
<gene>
    <name evidence="1" type="ORF">SAMN05444359_106237</name>
</gene>
<protein>
    <submittedName>
        <fullName evidence="1">Uncharacterized protein</fullName>
    </submittedName>
</protein>